<gene>
    <name evidence="1" type="ORF">JHL16_20090</name>
</gene>
<evidence type="ECO:0000313" key="2">
    <source>
        <dbReference type="Proteomes" id="UP000616151"/>
    </source>
</evidence>
<evidence type="ECO:0000313" key="1">
    <source>
        <dbReference type="EMBL" id="MBK1868667.1"/>
    </source>
</evidence>
<dbReference type="Proteomes" id="UP000616151">
    <property type="component" value="Unassembled WGS sequence"/>
</dbReference>
<reference evidence="1" key="1">
    <citation type="submission" date="2021-01" db="EMBL/GenBank/DDBJ databases">
        <authorList>
            <person name="Sun Q."/>
        </authorList>
    </citation>
    <scope>NUCLEOTIDE SEQUENCE</scope>
    <source>
        <strain evidence="1">YIM B02566</strain>
    </source>
</reference>
<keyword evidence="2" id="KW-1185">Reference proteome</keyword>
<dbReference type="EMBL" id="JAENHL010000007">
    <property type="protein sequence ID" value="MBK1868667.1"/>
    <property type="molecule type" value="Genomic_DNA"/>
</dbReference>
<comment type="caution">
    <text evidence="1">The sequence shown here is derived from an EMBL/GenBank/DDBJ whole genome shotgun (WGS) entry which is preliminary data.</text>
</comment>
<organism evidence="1 2">
    <name type="scientific">Taklimakanibacter albus</name>
    <dbReference type="NCBI Taxonomy" id="2800327"/>
    <lineage>
        <taxon>Bacteria</taxon>
        <taxon>Pseudomonadati</taxon>
        <taxon>Pseudomonadota</taxon>
        <taxon>Alphaproteobacteria</taxon>
        <taxon>Hyphomicrobiales</taxon>
        <taxon>Aestuariivirgaceae</taxon>
        <taxon>Taklimakanibacter</taxon>
    </lineage>
</organism>
<protein>
    <submittedName>
        <fullName evidence="1">Uncharacterized protein</fullName>
    </submittedName>
</protein>
<proteinExistence type="predicted"/>
<name>A0ACC5R7W1_9HYPH</name>
<sequence length="208" mass="23134">MQKTQPQIEALFPTLVYRAGLDRADSLNHALEQAAFELAEHDEAGRRWCARHGYPGYTSYGSLADLPDRSPPFARLKRLIQQHAARFARELHWDLRGGKPLCDTMWVNVLPEGGSHSSHLHTNAVLSGTYYVKSPPGAGPIVFEDPRHALMMAAPPRKASAPRASRTYVAQDPIPGTLLLWESWLRHEVPLNRAAGERISVSFNLVIG</sequence>
<accession>A0ACC5R7W1</accession>